<dbReference type="RefSeq" id="WP_142942394.1">
    <property type="nucleotide sequence ID" value="NZ_VIKR01000003.1"/>
</dbReference>
<sequence length="167" mass="19317">MLYFAYGSNMSLQRIAARVDEPRIISSAVLYGYDLRFNKLGQDGSAKCSINYTGESESQTYGVVFDIKNQDKLNLDRFEGLGQGYRLETVNVTDGYGNQFKAITYEATRFTNNLRPFSWYHHHVLRGAQEADLPSDYLEKLYQVKTSLDNNRERHVKELAIYNKSRF</sequence>
<feature type="binding site" evidence="3">
    <location>
        <begin position="3"/>
        <end position="8"/>
    </location>
    <ligand>
        <name>substrate</name>
    </ligand>
</feature>
<feature type="binding site" evidence="3">
    <location>
        <position position="120"/>
    </location>
    <ligand>
        <name>substrate</name>
    </ligand>
</feature>
<gene>
    <name evidence="4" type="ORF">FLL45_12500</name>
</gene>
<dbReference type="GO" id="GO:0003839">
    <property type="term" value="F:gamma-glutamylcyclotransferase activity"/>
    <property type="evidence" value="ECO:0007669"/>
    <property type="project" value="InterPro"/>
</dbReference>
<keyword evidence="4" id="KW-0808">Transferase</keyword>
<evidence type="ECO:0000256" key="1">
    <source>
        <dbReference type="ARBA" id="ARBA00023239"/>
    </source>
</evidence>
<dbReference type="AlphaFoldDB" id="A0A545T8Y8"/>
<comment type="caution">
    <text evidence="4">The sequence shown here is derived from an EMBL/GenBank/DDBJ whole genome shotgun (WGS) entry which is preliminary data.</text>
</comment>
<dbReference type="GO" id="GO:0016740">
    <property type="term" value="F:transferase activity"/>
    <property type="evidence" value="ECO:0007669"/>
    <property type="project" value="UniProtKB-KW"/>
</dbReference>
<keyword evidence="1" id="KW-0456">Lyase</keyword>
<evidence type="ECO:0000313" key="5">
    <source>
        <dbReference type="Proteomes" id="UP000317839"/>
    </source>
</evidence>
<evidence type="ECO:0000256" key="2">
    <source>
        <dbReference type="PIRSR" id="PIRSR617939-1"/>
    </source>
</evidence>
<dbReference type="InterPro" id="IPR013024">
    <property type="entry name" value="GGCT-like"/>
</dbReference>
<feature type="active site" description="Proton acceptor" evidence="2">
    <location>
        <position position="79"/>
    </location>
</feature>
<accession>A0A545T8Y8</accession>
<reference evidence="4 5" key="1">
    <citation type="submission" date="2019-06" db="EMBL/GenBank/DDBJ databases">
        <title>Draft genome of Aliikangiella marina GYP-15.</title>
        <authorList>
            <person name="Wang G."/>
        </authorList>
    </citation>
    <scope>NUCLEOTIDE SEQUENCE [LARGE SCALE GENOMIC DNA]</scope>
    <source>
        <strain evidence="4 5">GYP-15</strain>
    </source>
</reference>
<dbReference type="SUPFAM" id="SSF110857">
    <property type="entry name" value="Gamma-glutamyl cyclotransferase-like"/>
    <property type="match status" value="1"/>
</dbReference>
<dbReference type="CDD" id="cd06661">
    <property type="entry name" value="GGCT_like"/>
    <property type="match status" value="1"/>
</dbReference>
<dbReference type="InterPro" id="IPR017939">
    <property type="entry name" value="G-Glutamylcylcotransferase"/>
</dbReference>
<evidence type="ECO:0000313" key="4">
    <source>
        <dbReference type="EMBL" id="TQV73686.1"/>
    </source>
</evidence>
<organism evidence="4 5">
    <name type="scientific">Aliikangiella marina</name>
    <dbReference type="NCBI Taxonomy" id="1712262"/>
    <lineage>
        <taxon>Bacteria</taxon>
        <taxon>Pseudomonadati</taxon>
        <taxon>Pseudomonadota</taxon>
        <taxon>Gammaproteobacteria</taxon>
        <taxon>Oceanospirillales</taxon>
        <taxon>Pleioneaceae</taxon>
        <taxon>Aliikangiella</taxon>
    </lineage>
</organism>
<dbReference type="InterPro" id="IPR036568">
    <property type="entry name" value="GGCT-like_sf"/>
</dbReference>
<dbReference type="Proteomes" id="UP000317839">
    <property type="component" value="Unassembled WGS sequence"/>
</dbReference>
<dbReference type="PANTHER" id="PTHR12935">
    <property type="entry name" value="GAMMA-GLUTAMYLCYCLOTRANSFERASE"/>
    <property type="match status" value="1"/>
</dbReference>
<protein>
    <submittedName>
        <fullName evidence="4">Gamma-glutamylcyclotransferase</fullName>
    </submittedName>
</protein>
<dbReference type="Pfam" id="PF13772">
    <property type="entry name" value="AIG2_2"/>
    <property type="match status" value="1"/>
</dbReference>
<dbReference type="OrthoDB" id="5401862at2"/>
<dbReference type="Gene3D" id="3.10.490.10">
    <property type="entry name" value="Gamma-glutamyl cyclotransferase-like"/>
    <property type="match status" value="1"/>
</dbReference>
<dbReference type="PANTHER" id="PTHR12935:SF0">
    <property type="entry name" value="GAMMA-GLUTAMYLCYCLOTRANSFERASE"/>
    <property type="match status" value="1"/>
</dbReference>
<dbReference type="EMBL" id="VIKR01000003">
    <property type="protein sequence ID" value="TQV73686.1"/>
    <property type="molecule type" value="Genomic_DNA"/>
</dbReference>
<name>A0A545T8Y8_9GAMM</name>
<evidence type="ECO:0000256" key="3">
    <source>
        <dbReference type="PIRSR" id="PIRSR617939-2"/>
    </source>
</evidence>
<proteinExistence type="predicted"/>
<keyword evidence="5" id="KW-1185">Reference proteome</keyword>